<protein>
    <submittedName>
        <fullName evidence="1">Uncharacterized protein</fullName>
    </submittedName>
</protein>
<evidence type="ECO:0000313" key="2">
    <source>
        <dbReference type="Proteomes" id="UP000321944"/>
    </source>
</evidence>
<dbReference type="Gene3D" id="3.30.1330.70">
    <property type="entry name" value="Holliday junction resolvase RusA"/>
    <property type="match status" value="1"/>
</dbReference>
<dbReference type="AlphaFoldDB" id="A0A510KWC4"/>
<dbReference type="GO" id="GO:0006281">
    <property type="term" value="P:DNA repair"/>
    <property type="evidence" value="ECO:0007669"/>
    <property type="project" value="InterPro"/>
</dbReference>
<gene>
    <name evidence="1" type="ORF">JMUB3936_p2036</name>
</gene>
<dbReference type="SUPFAM" id="SSF103084">
    <property type="entry name" value="Holliday junction resolvase RusA"/>
    <property type="match status" value="1"/>
</dbReference>
<organism evidence="1 2">
    <name type="scientific">Leptotrichia wadei</name>
    <dbReference type="NCBI Taxonomy" id="157687"/>
    <lineage>
        <taxon>Bacteria</taxon>
        <taxon>Fusobacteriati</taxon>
        <taxon>Fusobacteriota</taxon>
        <taxon>Fusobacteriia</taxon>
        <taxon>Fusobacteriales</taxon>
        <taxon>Leptotrichiaceae</taxon>
        <taxon>Leptotrichia</taxon>
    </lineage>
</organism>
<reference evidence="1 2" key="1">
    <citation type="submission" date="2019-07" db="EMBL/GenBank/DDBJ databases">
        <title>Complete Genome Sequence of Leptotrichia wadei Strain JMUB3936.</title>
        <authorList>
            <person name="Watanabe S."/>
            <person name="Cui L."/>
        </authorList>
    </citation>
    <scope>NUCLEOTIDE SEQUENCE [LARGE SCALE GENOMIC DNA]</scope>
    <source>
        <strain evidence="1 2">JMUB3936</strain>
        <plasmid evidence="2">pjmub3934p2 dna</plasmid>
    </source>
</reference>
<dbReference type="RefSeq" id="WP_172617507.1">
    <property type="nucleotide sequence ID" value="NZ_AP019843.1"/>
</dbReference>
<evidence type="ECO:0000313" key="1">
    <source>
        <dbReference type="EMBL" id="BBM56020.1"/>
    </source>
</evidence>
<dbReference type="InterPro" id="IPR036614">
    <property type="entry name" value="RusA-like_sf"/>
</dbReference>
<sequence length="171" mass="20276">MVIRLELPVYWNVNKKQQTLIGMNWYQRANGFQINEVKKAYHELIRLKLLSNKEKIKGSYQVRYKYFYKNDNSDLKNVTSVIDKFFNDALQELGIVKNDNVKYFKESIDRVGGMDKKNPRVEIEVEEIKNDKCRNIRFKKNGYKIFGENEKTCQGVLCGFWTREISEQGSI</sequence>
<geneLocation type="plasmid" evidence="2">
    <name>pjmub3934p2 dna</name>
</geneLocation>
<dbReference type="EMBL" id="AP019843">
    <property type="protein sequence ID" value="BBM56020.1"/>
    <property type="molecule type" value="Genomic_DNA"/>
</dbReference>
<proteinExistence type="predicted"/>
<name>A0A510KWC4_9FUSO</name>
<dbReference type="GO" id="GO:0006310">
    <property type="term" value="P:DNA recombination"/>
    <property type="evidence" value="ECO:0007669"/>
    <property type="project" value="InterPro"/>
</dbReference>
<keyword evidence="1" id="KW-0614">Plasmid</keyword>
<dbReference type="GO" id="GO:0000287">
    <property type="term" value="F:magnesium ion binding"/>
    <property type="evidence" value="ECO:0007669"/>
    <property type="project" value="InterPro"/>
</dbReference>
<dbReference type="Proteomes" id="UP000321944">
    <property type="component" value="Plasmid pJMUB3934p2"/>
</dbReference>
<accession>A0A510KWC4</accession>